<dbReference type="OrthoDB" id="421951at2759"/>
<feature type="domain" description="LRAT" evidence="5">
    <location>
        <begin position="6"/>
        <end position="113"/>
    </location>
</feature>
<dbReference type="AlphaFoldDB" id="A0A9W7WZ60"/>
<dbReference type="PROSITE" id="PS51934">
    <property type="entry name" value="LRAT"/>
    <property type="match status" value="1"/>
</dbReference>
<organism evidence="6 7">
    <name type="scientific">Triplophysa rosa</name>
    <name type="common">Cave loach</name>
    <dbReference type="NCBI Taxonomy" id="992332"/>
    <lineage>
        <taxon>Eukaryota</taxon>
        <taxon>Metazoa</taxon>
        <taxon>Chordata</taxon>
        <taxon>Craniata</taxon>
        <taxon>Vertebrata</taxon>
        <taxon>Euteleostomi</taxon>
        <taxon>Actinopterygii</taxon>
        <taxon>Neopterygii</taxon>
        <taxon>Teleostei</taxon>
        <taxon>Ostariophysi</taxon>
        <taxon>Cypriniformes</taxon>
        <taxon>Nemacheilidae</taxon>
        <taxon>Triplophysa</taxon>
    </lineage>
</organism>
<sequence length="146" mass="15847">MEFGDLIKYFRPGYTHWALYTGKNKSGQDTVVEFTGESGSNSKAGATVREGLLQPGGEVDNRLDSKFTPKSEAEMRATMKEILSKGAGPYGLLSNNCEHLVTSIRYGTPKSLQAENFISSNVKLHANVTNEIAGTFGAPFYPPPPN</sequence>
<evidence type="ECO:0000313" key="6">
    <source>
        <dbReference type="EMBL" id="KAI7811457.1"/>
    </source>
</evidence>
<protein>
    <submittedName>
        <fullName evidence="6">Phospholipid-metabolizing enzyme A-C1-like</fullName>
    </submittedName>
</protein>
<name>A0A9W7WZ60_TRIRA</name>
<evidence type="ECO:0000256" key="3">
    <source>
        <dbReference type="ARBA" id="ARBA00022801"/>
    </source>
</evidence>
<dbReference type="PANTHER" id="PTHR13943">
    <property type="entry name" value="HRAS-LIKE SUPPRESSOR - RELATED"/>
    <property type="match status" value="1"/>
</dbReference>
<dbReference type="Proteomes" id="UP001059041">
    <property type="component" value="Linkage Group LG4"/>
</dbReference>
<dbReference type="GO" id="GO:0005737">
    <property type="term" value="C:cytoplasm"/>
    <property type="evidence" value="ECO:0007669"/>
    <property type="project" value="TreeGrafter"/>
</dbReference>
<dbReference type="GO" id="GO:0008970">
    <property type="term" value="F:phospholipase A1 activity"/>
    <property type="evidence" value="ECO:0007669"/>
    <property type="project" value="TreeGrafter"/>
</dbReference>
<gene>
    <name evidence="6" type="ORF">IRJ41_016471</name>
</gene>
<evidence type="ECO:0000256" key="2">
    <source>
        <dbReference type="ARBA" id="ARBA00022679"/>
    </source>
</evidence>
<dbReference type="EMBL" id="JAFHDT010000004">
    <property type="protein sequence ID" value="KAI7811457.1"/>
    <property type="molecule type" value="Genomic_DNA"/>
</dbReference>
<dbReference type="Gene3D" id="3.90.1720.10">
    <property type="entry name" value="endopeptidase domain like (from Nostoc punctiforme)"/>
    <property type="match status" value="1"/>
</dbReference>
<evidence type="ECO:0000313" key="7">
    <source>
        <dbReference type="Proteomes" id="UP001059041"/>
    </source>
</evidence>
<evidence type="ECO:0000256" key="1">
    <source>
        <dbReference type="ARBA" id="ARBA00007824"/>
    </source>
</evidence>
<keyword evidence="2" id="KW-0808">Transferase</keyword>
<evidence type="ECO:0000259" key="5">
    <source>
        <dbReference type="PROSITE" id="PS51934"/>
    </source>
</evidence>
<keyword evidence="4" id="KW-0443">Lipid metabolism</keyword>
<reference evidence="6" key="1">
    <citation type="submission" date="2021-02" db="EMBL/GenBank/DDBJ databases">
        <title>Comparative genomics reveals that relaxation of natural selection precedes convergent phenotypic evolution of cavefish.</title>
        <authorList>
            <person name="Peng Z."/>
        </authorList>
    </citation>
    <scope>NUCLEOTIDE SEQUENCE</scope>
    <source>
        <tissue evidence="6">Muscle</tissue>
    </source>
</reference>
<dbReference type="GO" id="GO:0004623">
    <property type="term" value="F:phospholipase A2 activity"/>
    <property type="evidence" value="ECO:0007669"/>
    <property type="project" value="TreeGrafter"/>
</dbReference>
<accession>A0A9W7WZ60</accession>
<keyword evidence="3" id="KW-0378">Hydrolase</keyword>
<comment type="caution">
    <text evidence="6">The sequence shown here is derived from an EMBL/GenBank/DDBJ whole genome shotgun (WGS) entry which is preliminary data.</text>
</comment>
<proteinExistence type="inferred from homology"/>
<evidence type="ECO:0000256" key="4">
    <source>
        <dbReference type="ARBA" id="ARBA00023098"/>
    </source>
</evidence>
<dbReference type="GO" id="GO:0070292">
    <property type="term" value="P:N-acylphosphatidylethanolamine metabolic process"/>
    <property type="evidence" value="ECO:0007669"/>
    <property type="project" value="TreeGrafter"/>
</dbReference>
<dbReference type="InterPro" id="IPR007053">
    <property type="entry name" value="LRAT_dom"/>
</dbReference>
<dbReference type="GO" id="GO:0016410">
    <property type="term" value="F:N-acyltransferase activity"/>
    <property type="evidence" value="ECO:0007669"/>
    <property type="project" value="TreeGrafter"/>
</dbReference>
<dbReference type="PANTHER" id="PTHR13943:SF31">
    <property type="entry name" value="PHOSPHOLIPASE A AND ACYLTRANSFERASE 3"/>
    <property type="match status" value="1"/>
</dbReference>
<comment type="similarity">
    <text evidence="1">Belongs to the H-rev107 family.</text>
</comment>
<dbReference type="Pfam" id="PF04970">
    <property type="entry name" value="LRAT"/>
    <property type="match status" value="1"/>
</dbReference>
<keyword evidence="7" id="KW-1185">Reference proteome</keyword>
<dbReference type="InterPro" id="IPR051496">
    <property type="entry name" value="H-rev107_PLA/AT"/>
</dbReference>